<name>A0AAV9I3G8_9RHOD</name>
<dbReference type="Proteomes" id="UP001300502">
    <property type="component" value="Unassembled WGS sequence"/>
</dbReference>
<evidence type="ECO:0000256" key="12">
    <source>
        <dbReference type="PROSITE-ProRule" id="PRU00175"/>
    </source>
</evidence>
<keyword evidence="8" id="KW-0833">Ubl conjugation pathway</keyword>
<comment type="similarity">
    <text evidence="11">Belongs to the RING-type zinc finger family. LOG2 subfamily.</text>
</comment>
<keyword evidence="7 12" id="KW-0863">Zinc-finger</keyword>
<accession>A0AAV9I3G8</accession>
<dbReference type="InterPro" id="IPR045194">
    <property type="entry name" value="MGRN1/RNF157-like"/>
</dbReference>
<evidence type="ECO:0000256" key="13">
    <source>
        <dbReference type="SAM" id="MobiDB-lite"/>
    </source>
</evidence>
<dbReference type="InterPro" id="IPR013083">
    <property type="entry name" value="Znf_RING/FYVE/PHD"/>
</dbReference>
<evidence type="ECO:0000256" key="6">
    <source>
        <dbReference type="ARBA" id="ARBA00022723"/>
    </source>
</evidence>
<gene>
    <name evidence="15" type="ORF">GAYE_PCTG36G1034</name>
</gene>
<dbReference type="PANTHER" id="PTHR22996">
    <property type="entry name" value="MAHOGUNIN"/>
    <property type="match status" value="1"/>
</dbReference>
<evidence type="ECO:0000313" key="16">
    <source>
        <dbReference type="Proteomes" id="UP001300502"/>
    </source>
</evidence>
<feature type="domain" description="RING-type" evidence="14">
    <location>
        <begin position="282"/>
        <end position="321"/>
    </location>
</feature>
<keyword evidence="6" id="KW-0479">Metal-binding</keyword>
<proteinExistence type="inferred from homology"/>
<evidence type="ECO:0000256" key="9">
    <source>
        <dbReference type="ARBA" id="ARBA00022833"/>
    </source>
</evidence>
<feature type="region of interest" description="Disordered" evidence="13">
    <location>
        <begin position="1"/>
        <end position="31"/>
    </location>
</feature>
<dbReference type="Pfam" id="PF13920">
    <property type="entry name" value="zf-C3HC4_3"/>
    <property type="match status" value="1"/>
</dbReference>
<comment type="caution">
    <text evidence="15">The sequence shown here is derived from an EMBL/GenBank/DDBJ whole genome shotgun (WGS) entry which is preliminary data.</text>
</comment>
<dbReference type="GO" id="GO:0016567">
    <property type="term" value="P:protein ubiquitination"/>
    <property type="evidence" value="ECO:0007669"/>
    <property type="project" value="TreeGrafter"/>
</dbReference>
<dbReference type="Gene3D" id="3.30.40.10">
    <property type="entry name" value="Zinc/RING finger domain, C3HC4 (zinc finger)"/>
    <property type="match status" value="1"/>
</dbReference>
<dbReference type="SMART" id="SM00184">
    <property type="entry name" value="RING"/>
    <property type="match status" value="1"/>
</dbReference>
<keyword evidence="10" id="KW-0449">Lipoprotein</keyword>
<protein>
    <recommendedName>
        <fullName evidence="3">RING-type E3 ubiquitin transferase</fullName>
        <ecNumber evidence="3">2.3.2.27</ecNumber>
    </recommendedName>
</protein>
<dbReference type="GO" id="GO:0008270">
    <property type="term" value="F:zinc ion binding"/>
    <property type="evidence" value="ECO:0007669"/>
    <property type="project" value="UniProtKB-KW"/>
</dbReference>
<evidence type="ECO:0000256" key="10">
    <source>
        <dbReference type="ARBA" id="ARBA00023288"/>
    </source>
</evidence>
<dbReference type="AlphaFoldDB" id="A0AAV9I3G8"/>
<evidence type="ECO:0000256" key="3">
    <source>
        <dbReference type="ARBA" id="ARBA00012483"/>
    </source>
</evidence>
<keyword evidence="4" id="KW-0808">Transferase</keyword>
<keyword evidence="5" id="KW-0519">Myristate</keyword>
<dbReference type="PROSITE" id="PS50089">
    <property type="entry name" value="ZF_RING_2"/>
    <property type="match status" value="1"/>
</dbReference>
<dbReference type="EC" id="2.3.2.27" evidence="3"/>
<sequence>MGNSWSNQNNGTSNRSIPSGTLGPRPPQNAAQRTEINPRALFSNSEFSWNVGENVFESLSPYSSNIAQLPPPSVVHERTVRNVVRLSKNSLQLFPGSASKCYLLQFQFDTLVDCGITTYFFAKELQEKRLLSFCSKYCSKPSVQYFRAGLGQTYRQQESEGVDFSKVSMESLIYRQTDEYPVIVKIENTQSSVENSESLELQNTKCSNNSADGEIMAYYIYLSLDEKEKSSSAALPLKVIKQKILVNGVVYELEEIYGIDSGSTVTQGCLSNSSYADEGANCAICLSQPRDTALLPCRHMCLCSECAQRLRFQSNSCPICRQSVQSFLQVKGLRSQTNN</sequence>
<dbReference type="SUPFAM" id="SSF57850">
    <property type="entry name" value="RING/U-box"/>
    <property type="match status" value="1"/>
</dbReference>
<comment type="pathway">
    <text evidence="2">Protein modification; protein ubiquitination.</text>
</comment>
<organism evidence="15 16">
    <name type="scientific">Galdieria yellowstonensis</name>
    <dbReference type="NCBI Taxonomy" id="3028027"/>
    <lineage>
        <taxon>Eukaryota</taxon>
        <taxon>Rhodophyta</taxon>
        <taxon>Bangiophyceae</taxon>
        <taxon>Galdieriales</taxon>
        <taxon>Galdieriaceae</taxon>
        <taxon>Galdieria</taxon>
    </lineage>
</organism>
<dbReference type="GO" id="GO:0061630">
    <property type="term" value="F:ubiquitin protein ligase activity"/>
    <property type="evidence" value="ECO:0007669"/>
    <property type="project" value="UniProtKB-EC"/>
</dbReference>
<evidence type="ECO:0000256" key="2">
    <source>
        <dbReference type="ARBA" id="ARBA00004906"/>
    </source>
</evidence>
<evidence type="ECO:0000256" key="7">
    <source>
        <dbReference type="ARBA" id="ARBA00022771"/>
    </source>
</evidence>
<dbReference type="CDD" id="cd16789">
    <property type="entry name" value="mRING-HC-C3HC5_MGRN1-like"/>
    <property type="match status" value="1"/>
</dbReference>
<dbReference type="EMBL" id="JANCYU010000011">
    <property type="protein sequence ID" value="KAK4523143.1"/>
    <property type="molecule type" value="Genomic_DNA"/>
</dbReference>
<evidence type="ECO:0000256" key="1">
    <source>
        <dbReference type="ARBA" id="ARBA00000900"/>
    </source>
</evidence>
<reference evidence="15 16" key="1">
    <citation type="submission" date="2022-07" db="EMBL/GenBank/DDBJ databases">
        <title>Genome-wide signatures of adaptation to extreme environments.</title>
        <authorList>
            <person name="Cho C.H."/>
            <person name="Yoon H.S."/>
        </authorList>
    </citation>
    <scope>NUCLEOTIDE SEQUENCE [LARGE SCALE GENOMIC DNA]</scope>
    <source>
        <strain evidence="15 16">108.79 E11</strain>
    </source>
</reference>
<evidence type="ECO:0000256" key="8">
    <source>
        <dbReference type="ARBA" id="ARBA00022786"/>
    </source>
</evidence>
<evidence type="ECO:0000313" key="15">
    <source>
        <dbReference type="EMBL" id="KAK4523143.1"/>
    </source>
</evidence>
<feature type="compositionally biased region" description="Polar residues" evidence="13">
    <location>
        <begin position="1"/>
        <end position="19"/>
    </location>
</feature>
<evidence type="ECO:0000256" key="5">
    <source>
        <dbReference type="ARBA" id="ARBA00022707"/>
    </source>
</evidence>
<evidence type="ECO:0000259" key="14">
    <source>
        <dbReference type="PROSITE" id="PS50089"/>
    </source>
</evidence>
<dbReference type="PANTHER" id="PTHR22996:SF0">
    <property type="entry name" value="RE60872P-RELATED"/>
    <property type="match status" value="1"/>
</dbReference>
<dbReference type="InterPro" id="IPR045195">
    <property type="entry name" value="LOG2-like_mRING_C3HC5"/>
</dbReference>
<evidence type="ECO:0000256" key="4">
    <source>
        <dbReference type="ARBA" id="ARBA00022679"/>
    </source>
</evidence>
<evidence type="ECO:0000256" key="11">
    <source>
        <dbReference type="ARBA" id="ARBA00025721"/>
    </source>
</evidence>
<comment type="catalytic activity">
    <reaction evidence="1">
        <text>S-ubiquitinyl-[E2 ubiquitin-conjugating enzyme]-L-cysteine + [acceptor protein]-L-lysine = [E2 ubiquitin-conjugating enzyme]-L-cysteine + N(6)-ubiquitinyl-[acceptor protein]-L-lysine.</text>
        <dbReference type="EC" id="2.3.2.27"/>
    </reaction>
</comment>
<keyword evidence="16" id="KW-1185">Reference proteome</keyword>
<dbReference type="InterPro" id="IPR001841">
    <property type="entry name" value="Znf_RING"/>
</dbReference>
<dbReference type="Pfam" id="PF26192">
    <property type="entry name" value="RNF157-like_N"/>
    <property type="match status" value="1"/>
</dbReference>
<keyword evidence="9" id="KW-0862">Zinc</keyword>
<dbReference type="InterPro" id="IPR058981">
    <property type="entry name" value="MGRN1/RNF157-like_N"/>
</dbReference>